<organism evidence="1 2">
    <name type="scientific">Xanthobacter autotrophicus (strain ATCC BAA-1158 / Py2)</name>
    <dbReference type="NCBI Taxonomy" id="78245"/>
    <lineage>
        <taxon>Bacteria</taxon>
        <taxon>Pseudomonadati</taxon>
        <taxon>Pseudomonadota</taxon>
        <taxon>Alphaproteobacteria</taxon>
        <taxon>Hyphomicrobiales</taxon>
        <taxon>Xanthobacteraceae</taxon>
        <taxon>Xanthobacter</taxon>
    </lineage>
</organism>
<name>A7IFX4_XANP2</name>
<evidence type="ECO:0000313" key="2">
    <source>
        <dbReference type="Proteomes" id="UP000002417"/>
    </source>
</evidence>
<dbReference type="Proteomes" id="UP000002417">
    <property type="component" value="Chromosome"/>
</dbReference>
<sequence>MPTATVWSSAKSGEKIRIYLEQRTATTAIIQLATWGASQNPNVDHPRSLIAYDLYNVRAVSPSEITCKADGPGPFDPSVDCRLAAAADGGVVAITVPLLIDAQYAVGEEDFEELVLFLKVARFPRA</sequence>
<evidence type="ECO:0000313" key="1">
    <source>
        <dbReference type="EMBL" id="ABS66917.1"/>
    </source>
</evidence>
<dbReference type="AlphaFoldDB" id="A7IFX4"/>
<dbReference type="HOGENOM" id="CLU_1980747_0_0_5"/>
<proteinExistence type="predicted"/>
<keyword evidence="2" id="KW-1185">Reference proteome</keyword>
<protein>
    <submittedName>
        <fullName evidence="1">Uncharacterized protein</fullName>
    </submittedName>
</protein>
<gene>
    <name evidence="1" type="ordered locus">Xaut_1672</name>
</gene>
<dbReference type="STRING" id="78245.Xaut_1672"/>
<dbReference type="EMBL" id="CP000781">
    <property type="protein sequence ID" value="ABS66917.1"/>
    <property type="molecule type" value="Genomic_DNA"/>
</dbReference>
<accession>A7IFX4</accession>
<reference evidence="1 2" key="1">
    <citation type="submission" date="2007-07" db="EMBL/GenBank/DDBJ databases">
        <title>Complete sequence of chromosome of Xanthobacter autotrophicus Py2.</title>
        <authorList>
            <consortium name="US DOE Joint Genome Institute"/>
            <person name="Copeland A."/>
            <person name="Lucas S."/>
            <person name="Lapidus A."/>
            <person name="Barry K."/>
            <person name="Glavina del Rio T."/>
            <person name="Hammon N."/>
            <person name="Israni S."/>
            <person name="Dalin E."/>
            <person name="Tice H."/>
            <person name="Pitluck S."/>
            <person name="Sims D."/>
            <person name="Brettin T."/>
            <person name="Bruce D."/>
            <person name="Detter J.C."/>
            <person name="Han C."/>
            <person name="Tapia R."/>
            <person name="Brainard J."/>
            <person name="Schmutz J."/>
            <person name="Larimer F."/>
            <person name="Land M."/>
            <person name="Hauser L."/>
            <person name="Kyrpides N."/>
            <person name="Kim E."/>
            <person name="Ensigns S.A."/>
            <person name="Richardson P."/>
        </authorList>
    </citation>
    <scope>NUCLEOTIDE SEQUENCE [LARGE SCALE GENOMIC DNA]</scope>
    <source>
        <strain evidence="2">ATCC BAA-1158 / Py2</strain>
    </source>
</reference>
<dbReference type="KEGG" id="xau:Xaut_1672"/>